<comment type="caution">
    <text evidence="2">The sequence shown here is derived from an EMBL/GenBank/DDBJ whole genome shotgun (WGS) entry which is preliminary data.</text>
</comment>
<gene>
    <name evidence="2" type="ORF">A0H81_10225</name>
</gene>
<organism evidence="2 3">
    <name type="scientific">Grifola frondosa</name>
    <name type="common">Maitake</name>
    <name type="synonym">Polyporus frondosus</name>
    <dbReference type="NCBI Taxonomy" id="5627"/>
    <lineage>
        <taxon>Eukaryota</taxon>
        <taxon>Fungi</taxon>
        <taxon>Dikarya</taxon>
        <taxon>Basidiomycota</taxon>
        <taxon>Agaricomycotina</taxon>
        <taxon>Agaricomycetes</taxon>
        <taxon>Polyporales</taxon>
        <taxon>Grifolaceae</taxon>
        <taxon>Grifola</taxon>
    </lineage>
</organism>
<feature type="region of interest" description="Disordered" evidence="1">
    <location>
        <begin position="74"/>
        <end position="103"/>
    </location>
</feature>
<evidence type="ECO:0000313" key="3">
    <source>
        <dbReference type="Proteomes" id="UP000092993"/>
    </source>
</evidence>
<evidence type="ECO:0000313" key="2">
    <source>
        <dbReference type="EMBL" id="OBZ69612.1"/>
    </source>
</evidence>
<feature type="compositionally biased region" description="Polar residues" evidence="1">
    <location>
        <begin position="74"/>
        <end position="83"/>
    </location>
</feature>
<accession>A0A1C7LY60</accession>
<name>A0A1C7LY60_GRIFR</name>
<reference evidence="2 3" key="1">
    <citation type="submission" date="2016-03" db="EMBL/GenBank/DDBJ databases">
        <title>Whole genome sequencing of Grifola frondosa 9006-11.</title>
        <authorList>
            <person name="Min B."/>
            <person name="Park H."/>
            <person name="Kim J.-G."/>
            <person name="Cho H."/>
            <person name="Oh Y.-L."/>
            <person name="Kong W.-S."/>
            <person name="Choi I.-G."/>
        </authorList>
    </citation>
    <scope>NUCLEOTIDE SEQUENCE [LARGE SCALE GENOMIC DNA]</scope>
    <source>
        <strain evidence="2 3">9006-11</strain>
    </source>
</reference>
<dbReference type="EMBL" id="LUGG01000015">
    <property type="protein sequence ID" value="OBZ69612.1"/>
    <property type="molecule type" value="Genomic_DNA"/>
</dbReference>
<protein>
    <submittedName>
        <fullName evidence="2">Uncharacterized protein</fullName>
    </submittedName>
</protein>
<sequence length="103" mass="11225">MRVHILWVPGSEERKLTCEGRTLVHNGVTGTKKYRFKSSLCSTAPHLSTTAPARATVHHCILCLQHTNSTHALPTQMEITQHTNDPDVSPSPAPPPSYNCLGG</sequence>
<dbReference type="AlphaFoldDB" id="A0A1C7LY60"/>
<keyword evidence="3" id="KW-1185">Reference proteome</keyword>
<evidence type="ECO:0000256" key="1">
    <source>
        <dbReference type="SAM" id="MobiDB-lite"/>
    </source>
</evidence>
<dbReference type="Proteomes" id="UP000092993">
    <property type="component" value="Unassembled WGS sequence"/>
</dbReference>
<proteinExistence type="predicted"/>